<feature type="domain" description="Zn(2)-C6 fungal-type" evidence="2">
    <location>
        <begin position="10"/>
        <end position="38"/>
    </location>
</feature>
<dbReference type="GO" id="GO:0008270">
    <property type="term" value="F:zinc ion binding"/>
    <property type="evidence" value="ECO:0007669"/>
    <property type="project" value="InterPro"/>
</dbReference>
<evidence type="ECO:0000259" key="2">
    <source>
        <dbReference type="PROSITE" id="PS50048"/>
    </source>
</evidence>
<dbReference type="InterPro" id="IPR036864">
    <property type="entry name" value="Zn2-C6_fun-type_DNA-bd_sf"/>
</dbReference>
<dbReference type="Gene3D" id="4.10.240.10">
    <property type="entry name" value="Zn(2)-C6 fungal-type DNA-binding domain"/>
    <property type="match status" value="1"/>
</dbReference>
<dbReference type="Proteomes" id="UP000094385">
    <property type="component" value="Unassembled WGS sequence"/>
</dbReference>
<dbReference type="InterPro" id="IPR001138">
    <property type="entry name" value="Zn2Cys6_DnaBD"/>
</dbReference>
<dbReference type="SMART" id="SM00066">
    <property type="entry name" value="GAL4"/>
    <property type="match status" value="1"/>
</dbReference>
<name>A0A1E3PUR0_LIPST</name>
<dbReference type="CDD" id="cd00067">
    <property type="entry name" value="GAL4"/>
    <property type="match status" value="1"/>
</dbReference>
<proteinExistence type="predicted"/>
<dbReference type="STRING" id="675824.A0A1E3PUR0"/>
<dbReference type="Pfam" id="PF11951">
    <property type="entry name" value="Fungal_trans_2"/>
    <property type="match status" value="1"/>
</dbReference>
<evidence type="ECO:0000313" key="3">
    <source>
        <dbReference type="EMBL" id="ODQ69143.1"/>
    </source>
</evidence>
<feature type="region of interest" description="Disordered" evidence="1">
    <location>
        <begin position="83"/>
        <end position="109"/>
    </location>
</feature>
<dbReference type="AlphaFoldDB" id="A0A1E3PUR0"/>
<keyword evidence="4" id="KW-1185">Reference proteome</keyword>
<dbReference type="EMBL" id="KV454305">
    <property type="protein sequence ID" value="ODQ69143.1"/>
    <property type="molecule type" value="Genomic_DNA"/>
</dbReference>
<dbReference type="Pfam" id="PF00172">
    <property type="entry name" value="Zn_clus"/>
    <property type="match status" value="1"/>
</dbReference>
<accession>A0A1E3PUR0</accession>
<dbReference type="PANTHER" id="PTHR38111:SF11">
    <property type="entry name" value="TRANSCRIPTION FACTOR DOMAIN-CONTAINING PROTEIN-RELATED"/>
    <property type="match status" value="1"/>
</dbReference>
<dbReference type="OrthoDB" id="3525185at2759"/>
<reference evidence="3 4" key="1">
    <citation type="journal article" date="2016" name="Proc. Natl. Acad. Sci. U.S.A.">
        <title>Comparative genomics of biotechnologically important yeasts.</title>
        <authorList>
            <person name="Riley R."/>
            <person name="Haridas S."/>
            <person name="Wolfe K.H."/>
            <person name="Lopes M.R."/>
            <person name="Hittinger C.T."/>
            <person name="Goeker M."/>
            <person name="Salamov A.A."/>
            <person name="Wisecaver J.H."/>
            <person name="Long T.M."/>
            <person name="Calvey C.H."/>
            <person name="Aerts A.L."/>
            <person name="Barry K.W."/>
            <person name="Choi C."/>
            <person name="Clum A."/>
            <person name="Coughlan A.Y."/>
            <person name="Deshpande S."/>
            <person name="Douglass A.P."/>
            <person name="Hanson S.J."/>
            <person name="Klenk H.-P."/>
            <person name="LaButti K.M."/>
            <person name="Lapidus A."/>
            <person name="Lindquist E.A."/>
            <person name="Lipzen A.M."/>
            <person name="Meier-Kolthoff J.P."/>
            <person name="Ohm R.A."/>
            <person name="Otillar R.P."/>
            <person name="Pangilinan J.L."/>
            <person name="Peng Y."/>
            <person name="Rokas A."/>
            <person name="Rosa C.A."/>
            <person name="Scheuner C."/>
            <person name="Sibirny A.A."/>
            <person name="Slot J.C."/>
            <person name="Stielow J.B."/>
            <person name="Sun H."/>
            <person name="Kurtzman C.P."/>
            <person name="Blackwell M."/>
            <person name="Grigoriev I.V."/>
            <person name="Jeffries T.W."/>
        </authorList>
    </citation>
    <scope>NUCLEOTIDE SEQUENCE [LARGE SCALE GENOMIC DNA]</scope>
    <source>
        <strain evidence="3 4">NRRL Y-11557</strain>
    </source>
</reference>
<dbReference type="GO" id="GO:0000981">
    <property type="term" value="F:DNA-binding transcription factor activity, RNA polymerase II-specific"/>
    <property type="evidence" value="ECO:0007669"/>
    <property type="project" value="InterPro"/>
</dbReference>
<dbReference type="PROSITE" id="PS00463">
    <property type="entry name" value="ZN2_CY6_FUNGAL_1"/>
    <property type="match status" value="1"/>
</dbReference>
<dbReference type="PANTHER" id="PTHR38111">
    <property type="entry name" value="ZN(2)-C6 FUNGAL-TYPE DOMAIN-CONTAINING PROTEIN-RELATED"/>
    <property type="match status" value="1"/>
</dbReference>
<protein>
    <recommendedName>
        <fullName evidence="2">Zn(2)-C6 fungal-type domain-containing protein</fullName>
    </recommendedName>
</protein>
<sequence>MVRRVGRSRGCSTCRRRKIKCDEKIPHCSQCLESALPCPGALVGNVFLDVTNDLAARYGVNHGGEFKATNMCDIVFVNEQSPYDPQKHDQSSTSKRHRSPSSVHSPNSLCRPRLEQQFLRHFIYSLLSNPGGPMLKKWMTQLPDLIVRENLPTLKYAIHAASMVLCGSLVGDKAIQMEACRWYVAGLESQQKELLRLKKVVSDGAICATMLLAFYETIRSTSSEAWMYHMCASSRLVELRGPEGCGTGLAHELFCALRLYMVYVSTAKRQPSFLASELWLRTPFCEHPKSHFDRLLDIHTVIPIYLSQVDDIISHIEDGGTFSAPLDLRSNLLKISSALQEWRTEYVKETDNHVVLSEDLSHSEAIQESIVSTILDSSLYQDPFTAETITLYDSCCILVAQMFLAISPPSLKTVYSNVIISHAASILLAVAFINHQNVWNNAVGPFRLRHALNVVVTSTPCPQQREYARSVLDSWEKVWALEGVSIFAACPI</sequence>
<dbReference type="InterPro" id="IPR021858">
    <property type="entry name" value="Fun_TF"/>
</dbReference>
<dbReference type="PROSITE" id="PS50048">
    <property type="entry name" value="ZN2_CY6_FUNGAL_2"/>
    <property type="match status" value="1"/>
</dbReference>
<dbReference type="SUPFAM" id="SSF57701">
    <property type="entry name" value="Zn2/Cys6 DNA-binding domain"/>
    <property type="match status" value="1"/>
</dbReference>
<evidence type="ECO:0000313" key="4">
    <source>
        <dbReference type="Proteomes" id="UP000094385"/>
    </source>
</evidence>
<organism evidence="3 4">
    <name type="scientific">Lipomyces starkeyi NRRL Y-11557</name>
    <dbReference type="NCBI Taxonomy" id="675824"/>
    <lineage>
        <taxon>Eukaryota</taxon>
        <taxon>Fungi</taxon>
        <taxon>Dikarya</taxon>
        <taxon>Ascomycota</taxon>
        <taxon>Saccharomycotina</taxon>
        <taxon>Lipomycetes</taxon>
        <taxon>Lipomycetales</taxon>
        <taxon>Lipomycetaceae</taxon>
        <taxon>Lipomyces</taxon>
    </lineage>
</organism>
<gene>
    <name evidence="3" type="ORF">LIPSTDRAFT_7165</name>
</gene>
<evidence type="ECO:0000256" key="1">
    <source>
        <dbReference type="SAM" id="MobiDB-lite"/>
    </source>
</evidence>
<dbReference type="InterPro" id="IPR053178">
    <property type="entry name" value="Osmoadaptation_assoc"/>
</dbReference>